<organism evidence="2">
    <name type="scientific">Gordonia sp. MP11Mi</name>
    <dbReference type="NCBI Taxonomy" id="3022769"/>
    <lineage>
        <taxon>Bacteria</taxon>
        <taxon>Bacillati</taxon>
        <taxon>Actinomycetota</taxon>
        <taxon>Actinomycetes</taxon>
        <taxon>Mycobacteriales</taxon>
        <taxon>Gordoniaceae</taxon>
        <taxon>Gordonia</taxon>
    </lineage>
</organism>
<dbReference type="InterPro" id="IPR001387">
    <property type="entry name" value="Cro/C1-type_HTH"/>
</dbReference>
<feature type="domain" description="HTH cro/C1-type" evidence="1">
    <location>
        <begin position="19"/>
        <end position="73"/>
    </location>
</feature>
<reference evidence="2" key="1">
    <citation type="submission" date="2023-06" db="EMBL/GenBank/DDBJ databases">
        <title>Gordonia sp. nov. and Pseudochrobactrum sp. nov., two species isolated from the burying beetle Nicrophorus vespilloides.</title>
        <authorList>
            <person name="Poehlein A."/>
            <person name="Guzman J."/>
            <person name="Daniel R."/>
            <person name="Vilcinskas A."/>
        </authorList>
    </citation>
    <scope>NUCLEOTIDE SEQUENCE</scope>
    <source>
        <strain evidence="2">MP11Mi</strain>
    </source>
</reference>
<dbReference type="InterPro" id="IPR010982">
    <property type="entry name" value="Lambda_DNA-bd_dom_sf"/>
</dbReference>
<sequence>MALRGADYVQRTEALRRILKSYRVLTGLTQDQLAEQLGVVQSLVSKVESRERRLDLLELQEYLKPLGRTVQDVLADLERIAPSPRDVSVESLTRDAIEAAIETDQRR</sequence>
<dbReference type="PROSITE" id="PS50943">
    <property type="entry name" value="HTH_CROC1"/>
    <property type="match status" value="1"/>
</dbReference>
<dbReference type="AlphaFoldDB" id="A0AA97GVD4"/>
<dbReference type="SMART" id="SM00530">
    <property type="entry name" value="HTH_XRE"/>
    <property type="match status" value="1"/>
</dbReference>
<gene>
    <name evidence="2" type="ORF">MP11Mi_17300</name>
</gene>
<dbReference type="Pfam" id="PF01381">
    <property type="entry name" value="HTH_3"/>
    <property type="match status" value="1"/>
</dbReference>
<dbReference type="SUPFAM" id="SSF47413">
    <property type="entry name" value="lambda repressor-like DNA-binding domains"/>
    <property type="match status" value="1"/>
</dbReference>
<dbReference type="EMBL" id="CP128986">
    <property type="protein sequence ID" value="WOC12640.1"/>
    <property type="molecule type" value="Genomic_DNA"/>
</dbReference>
<dbReference type="GO" id="GO:0003677">
    <property type="term" value="F:DNA binding"/>
    <property type="evidence" value="ECO:0007669"/>
    <property type="project" value="InterPro"/>
</dbReference>
<accession>A0AA97GVD4</accession>
<dbReference type="CDD" id="cd00093">
    <property type="entry name" value="HTH_XRE"/>
    <property type="match status" value="1"/>
</dbReference>
<protein>
    <recommendedName>
        <fullName evidence="1">HTH cro/C1-type domain-containing protein</fullName>
    </recommendedName>
</protein>
<dbReference type="Gene3D" id="1.10.260.40">
    <property type="entry name" value="lambda repressor-like DNA-binding domains"/>
    <property type="match status" value="1"/>
</dbReference>
<dbReference type="RefSeq" id="WP_420041855.1">
    <property type="nucleotide sequence ID" value="NZ_CP128986.1"/>
</dbReference>
<name>A0AA97GVD4_9ACTN</name>
<evidence type="ECO:0000313" key="2">
    <source>
        <dbReference type="EMBL" id="WOC12640.1"/>
    </source>
</evidence>
<proteinExistence type="predicted"/>
<evidence type="ECO:0000259" key="1">
    <source>
        <dbReference type="PROSITE" id="PS50943"/>
    </source>
</evidence>